<dbReference type="Proteomes" id="UP000565078">
    <property type="component" value="Unassembled WGS sequence"/>
</dbReference>
<name>A0A7J4J0P8_9ARCH</name>
<evidence type="ECO:0000313" key="2">
    <source>
        <dbReference type="Proteomes" id="UP000565078"/>
    </source>
</evidence>
<organism evidence="1 2">
    <name type="scientific">Candidatus Iainarchaeum sp</name>
    <dbReference type="NCBI Taxonomy" id="3101447"/>
    <lineage>
        <taxon>Archaea</taxon>
        <taxon>Candidatus Iainarchaeota</taxon>
        <taxon>Candidatus Iainarchaeia</taxon>
        <taxon>Candidatus Iainarchaeales</taxon>
        <taxon>Candidatus Iainarchaeaceae</taxon>
        <taxon>Candidatus Iainarchaeum</taxon>
    </lineage>
</organism>
<accession>A0A7J4J0P8</accession>
<dbReference type="SUPFAM" id="SSF82215">
    <property type="entry name" value="C-terminal autoproteolytic domain of nucleoporin nup98"/>
    <property type="match status" value="1"/>
</dbReference>
<sequence>FDVKPDFNATDINGVQNLELGISQYGKISYANKNILLVKTTAQNEDERLNLDADLNISQGKITLNQNSLPQLNFPATITLYNINFTRPQIRKGTQACDACRIISYNKNTKTLVFSIPGF</sequence>
<reference evidence="2" key="1">
    <citation type="journal article" date="2020" name="bioRxiv">
        <title>A rank-normalized archaeal taxonomy based on genome phylogeny resolves widespread incomplete and uneven classifications.</title>
        <authorList>
            <person name="Rinke C."/>
            <person name="Chuvochina M."/>
            <person name="Mussig A.J."/>
            <person name="Chaumeil P.-A."/>
            <person name="Waite D.W."/>
            <person name="Whitman W.B."/>
            <person name="Parks D.H."/>
            <person name="Hugenholtz P."/>
        </authorList>
    </citation>
    <scope>NUCLEOTIDE SEQUENCE [LARGE SCALE GENOMIC DNA]</scope>
</reference>
<dbReference type="EMBL" id="DUGC01000081">
    <property type="protein sequence ID" value="HIH10049.1"/>
    <property type="molecule type" value="Genomic_DNA"/>
</dbReference>
<feature type="non-terminal residue" evidence="1">
    <location>
        <position position="1"/>
    </location>
</feature>
<gene>
    <name evidence="1" type="ORF">HA254_05275</name>
</gene>
<dbReference type="InterPro" id="IPR036903">
    <property type="entry name" value="Nup98_auto-Pept-S59_dom_sf"/>
</dbReference>
<protein>
    <submittedName>
        <fullName evidence="1">Uncharacterized protein</fullName>
    </submittedName>
</protein>
<proteinExistence type="predicted"/>
<evidence type="ECO:0000313" key="1">
    <source>
        <dbReference type="EMBL" id="HIH10049.1"/>
    </source>
</evidence>
<dbReference type="AlphaFoldDB" id="A0A7J4J0P8"/>
<comment type="caution">
    <text evidence="1">The sequence shown here is derived from an EMBL/GenBank/DDBJ whole genome shotgun (WGS) entry which is preliminary data.</text>
</comment>